<dbReference type="EMBL" id="FOJW01000007">
    <property type="protein sequence ID" value="SFB12713.1"/>
    <property type="molecule type" value="Genomic_DNA"/>
</dbReference>
<feature type="domain" description="ABC transporter" evidence="9">
    <location>
        <begin position="4"/>
        <end position="245"/>
    </location>
</feature>
<dbReference type="Pfam" id="PF00005">
    <property type="entry name" value="ABC_tran"/>
    <property type="match status" value="1"/>
</dbReference>
<reference evidence="10 11" key="1">
    <citation type="submission" date="2016-10" db="EMBL/GenBank/DDBJ databases">
        <authorList>
            <person name="de Groot N.N."/>
        </authorList>
    </citation>
    <scope>NUCLEOTIDE SEQUENCE [LARGE SCALE GENOMIC DNA]</scope>
    <source>
        <strain evidence="10 11">CGMCC 1.3702</strain>
    </source>
</reference>
<dbReference type="InterPro" id="IPR003593">
    <property type="entry name" value="AAA+_ATPase"/>
</dbReference>
<dbReference type="InterPro" id="IPR027417">
    <property type="entry name" value="P-loop_NTPase"/>
</dbReference>
<evidence type="ECO:0000256" key="2">
    <source>
        <dbReference type="ARBA" id="ARBA00005417"/>
    </source>
</evidence>
<dbReference type="InterPro" id="IPR017871">
    <property type="entry name" value="ABC_transporter-like_CS"/>
</dbReference>
<keyword evidence="5" id="KW-0547">Nucleotide-binding</keyword>
<dbReference type="GO" id="GO:0015087">
    <property type="term" value="F:cobalt ion transmembrane transporter activity"/>
    <property type="evidence" value="ECO:0007669"/>
    <property type="project" value="UniProtKB-ARBA"/>
</dbReference>
<comment type="similarity">
    <text evidence="2">Belongs to the ABC transporter superfamily.</text>
</comment>
<evidence type="ECO:0000313" key="10">
    <source>
        <dbReference type="EMBL" id="SFB12713.1"/>
    </source>
</evidence>
<dbReference type="AlphaFoldDB" id="A0A1I0YKM1"/>
<keyword evidence="7" id="KW-1278">Translocase</keyword>
<dbReference type="Gene3D" id="3.40.50.300">
    <property type="entry name" value="P-loop containing nucleotide triphosphate hydrolases"/>
    <property type="match status" value="1"/>
</dbReference>
<gene>
    <name evidence="10" type="ORF">SAMN04488072_107181</name>
</gene>
<proteinExistence type="inferred from homology"/>
<dbReference type="CDD" id="cd03225">
    <property type="entry name" value="ABC_cobalt_CbiO_domain1"/>
    <property type="match status" value="1"/>
</dbReference>
<dbReference type="InterPro" id="IPR050095">
    <property type="entry name" value="ECF_ABC_transporter_ATP-bd"/>
</dbReference>
<keyword evidence="4" id="KW-1003">Cell membrane</keyword>
<keyword evidence="8" id="KW-0472">Membrane</keyword>
<name>A0A1I0YKM1_9BACI</name>
<keyword evidence="6 10" id="KW-0067">ATP-binding</keyword>
<dbReference type="SUPFAM" id="SSF52540">
    <property type="entry name" value="P-loop containing nucleoside triphosphate hydrolases"/>
    <property type="match status" value="1"/>
</dbReference>
<evidence type="ECO:0000256" key="3">
    <source>
        <dbReference type="ARBA" id="ARBA00022448"/>
    </source>
</evidence>
<dbReference type="FunFam" id="3.40.50.300:FF:000224">
    <property type="entry name" value="Energy-coupling factor transporter ATP-binding protein EcfA"/>
    <property type="match status" value="1"/>
</dbReference>
<dbReference type="GO" id="GO:0043190">
    <property type="term" value="C:ATP-binding cassette (ABC) transporter complex"/>
    <property type="evidence" value="ECO:0007669"/>
    <property type="project" value="TreeGrafter"/>
</dbReference>
<evidence type="ECO:0000256" key="4">
    <source>
        <dbReference type="ARBA" id="ARBA00022475"/>
    </source>
</evidence>
<accession>A0A1I0YKM1</accession>
<dbReference type="PANTHER" id="PTHR43553">
    <property type="entry name" value="HEAVY METAL TRANSPORTER"/>
    <property type="match status" value="1"/>
</dbReference>
<organism evidence="10 11">
    <name type="scientific">Lentibacillus halodurans</name>
    <dbReference type="NCBI Taxonomy" id="237679"/>
    <lineage>
        <taxon>Bacteria</taxon>
        <taxon>Bacillati</taxon>
        <taxon>Bacillota</taxon>
        <taxon>Bacilli</taxon>
        <taxon>Bacillales</taxon>
        <taxon>Bacillaceae</taxon>
        <taxon>Lentibacillus</taxon>
    </lineage>
</organism>
<evidence type="ECO:0000259" key="9">
    <source>
        <dbReference type="PROSITE" id="PS50893"/>
    </source>
</evidence>
<dbReference type="PROSITE" id="PS50893">
    <property type="entry name" value="ABC_TRANSPORTER_2"/>
    <property type="match status" value="1"/>
</dbReference>
<protein>
    <submittedName>
        <fullName evidence="10">Energy-coupling factor transport system ATP-binding protein</fullName>
    </submittedName>
</protein>
<dbReference type="InterPro" id="IPR015856">
    <property type="entry name" value="ABC_transpr_CbiO/EcfA_su"/>
</dbReference>
<dbReference type="InterPro" id="IPR003439">
    <property type="entry name" value="ABC_transporter-like_ATP-bd"/>
</dbReference>
<dbReference type="SMART" id="SM00382">
    <property type="entry name" value="AAA"/>
    <property type="match status" value="1"/>
</dbReference>
<evidence type="ECO:0000256" key="5">
    <source>
        <dbReference type="ARBA" id="ARBA00022741"/>
    </source>
</evidence>
<evidence type="ECO:0000256" key="1">
    <source>
        <dbReference type="ARBA" id="ARBA00004202"/>
    </source>
</evidence>
<sequence>MNIIDVEGLKYKYPDTDKLALNDVSFKVEKGEFIGLIGRNTAGKSSLCFALSGLVPHFFKGAYGGKVLVDGMEIKQHEIGEIAAKVGLVFENPFSQMTGSKYSVYEEIAFGLENMGIERKEMIARIDESLELLAIKEMKDQNPFDLSGGQMQRVAIASVIAMRPDVLILDEPTSQLDPQGSAEVFRVVENLTKEGMTIIMAEHKMEKISQYADSVLLLDDGELIDYDTPENVFSRDDLINHGIAAPMVTSVAKAMGMKKSDTGKYPVTLSEISREMGDQR</sequence>
<dbReference type="Proteomes" id="UP000198642">
    <property type="component" value="Unassembled WGS sequence"/>
</dbReference>
<evidence type="ECO:0000256" key="7">
    <source>
        <dbReference type="ARBA" id="ARBA00022967"/>
    </source>
</evidence>
<dbReference type="RefSeq" id="WP_090237555.1">
    <property type="nucleotide sequence ID" value="NZ_FOJW01000007.1"/>
</dbReference>
<dbReference type="OrthoDB" id="501320at2"/>
<dbReference type="GO" id="GO:0005524">
    <property type="term" value="F:ATP binding"/>
    <property type="evidence" value="ECO:0007669"/>
    <property type="project" value="UniProtKB-KW"/>
</dbReference>
<comment type="subcellular location">
    <subcellularLocation>
        <location evidence="1">Cell membrane</location>
        <topology evidence="1">Peripheral membrane protein</topology>
    </subcellularLocation>
</comment>
<evidence type="ECO:0000256" key="8">
    <source>
        <dbReference type="ARBA" id="ARBA00023136"/>
    </source>
</evidence>
<dbReference type="GO" id="GO:0016887">
    <property type="term" value="F:ATP hydrolysis activity"/>
    <property type="evidence" value="ECO:0007669"/>
    <property type="project" value="InterPro"/>
</dbReference>
<dbReference type="STRING" id="237679.SAMN04488072_107181"/>
<evidence type="ECO:0000313" key="11">
    <source>
        <dbReference type="Proteomes" id="UP000198642"/>
    </source>
</evidence>
<dbReference type="GO" id="GO:0042626">
    <property type="term" value="F:ATPase-coupled transmembrane transporter activity"/>
    <property type="evidence" value="ECO:0007669"/>
    <property type="project" value="TreeGrafter"/>
</dbReference>
<keyword evidence="3" id="KW-0813">Transport</keyword>
<keyword evidence="11" id="KW-1185">Reference proteome</keyword>
<dbReference type="PROSITE" id="PS00211">
    <property type="entry name" value="ABC_TRANSPORTER_1"/>
    <property type="match status" value="1"/>
</dbReference>
<evidence type="ECO:0000256" key="6">
    <source>
        <dbReference type="ARBA" id="ARBA00022840"/>
    </source>
</evidence>
<dbReference type="PANTHER" id="PTHR43553:SF26">
    <property type="entry name" value="ABC TRANSPORTER ATP-BINDING PROTEIN BC_2655-RELATED"/>
    <property type="match status" value="1"/>
</dbReference>